<evidence type="ECO:0000313" key="2">
    <source>
        <dbReference type="EMBL" id="KTT69340.1"/>
    </source>
</evidence>
<comment type="caution">
    <text evidence="2">The sequence shown here is derived from an EMBL/GenBank/DDBJ whole genome shotgun (WGS) entry which is preliminary data.</text>
</comment>
<dbReference type="PATRIC" id="fig|869719.3.peg.3147"/>
<dbReference type="Proteomes" id="UP000074310">
    <property type="component" value="Unassembled WGS sequence"/>
</dbReference>
<dbReference type="Gene3D" id="3.75.10.10">
    <property type="entry name" value="L-arginine/glycine Amidinotransferase, Chain A"/>
    <property type="match status" value="1"/>
</dbReference>
<name>A0A147HWU2_9SPHN</name>
<dbReference type="EMBL" id="LDTB01000072">
    <property type="protein sequence ID" value="KTT69340.1"/>
    <property type="molecule type" value="Genomic_DNA"/>
</dbReference>
<dbReference type="SUPFAM" id="SSF55909">
    <property type="entry name" value="Pentein"/>
    <property type="match status" value="1"/>
</dbReference>
<reference evidence="2 3" key="1">
    <citation type="journal article" date="2016" name="Front. Microbiol.">
        <title>Genomic Resource of Rice Seed Associated Bacteria.</title>
        <authorList>
            <person name="Midha S."/>
            <person name="Bansal K."/>
            <person name="Sharma S."/>
            <person name="Kumar N."/>
            <person name="Patil P.P."/>
            <person name="Chaudhry V."/>
            <person name="Patil P.B."/>
        </authorList>
    </citation>
    <scope>NUCLEOTIDE SEQUENCE [LARGE SCALE GENOMIC DNA]</scope>
    <source>
        <strain evidence="2 3">NS334</strain>
    </source>
</reference>
<dbReference type="AlphaFoldDB" id="A0A147HWU2"/>
<dbReference type="GO" id="GO:0009446">
    <property type="term" value="P:putrescine biosynthetic process"/>
    <property type="evidence" value="ECO:0007669"/>
    <property type="project" value="InterPro"/>
</dbReference>
<dbReference type="GO" id="GO:0004668">
    <property type="term" value="F:protein-arginine deiminase activity"/>
    <property type="evidence" value="ECO:0007669"/>
    <property type="project" value="InterPro"/>
</dbReference>
<organism evidence="2 3">
    <name type="scientific">Sphingomonas endophytica</name>
    <dbReference type="NCBI Taxonomy" id="869719"/>
    <lineage>
        <taxon>Bacteria</taxon>
        <taxon>Pseudomonadati</taxon>
        <taxon>Pseudomonadota</taxon>
        <taxon>Alphaproteobacteria</taxon>
        <taxon>Sphingomonadales</taxon>
        <taxon>Sphingomonadaceae</taxon>
        <taxon>Sphingomonas</taxon>
    </lineage>
</organism>
<protein>
    <submittedName>
        <fullName evidence="2">Agmatine deiminase</fullName>
    </submittedName>
</protein>
<gene>
    <name evidence="2" type="ORF">NS334_14835</name>
</gene>
<evidence type="ECO:0000256" key="1">
    <source>
        <dbReference type="ARBA" id="ARBA00022801"/>
    </source>
</evidence>
<evidence type="ECO:0000313" key="3">
    <source>
        <dbReference type="Proteomes" id="UP000074310"/>
    </source>
</evidence>
<dbReference type="Pfam" id="PF04371">
    <property type="entry name" value="PAD_porph"/>
    <property type="match status" value="1"/>
</dbReference>
<feature type="non-terminal residue" evidence="2">
    <location>
        <position position="73"/>
    </location>
</feature>
<proteinExistence type="predicted"/>
<keyword evidence="3" id="KW-1185">Reference proteome</keyword>
<accession>A0A147HWU2</accession>
<keyword evidence="1" id="KW-0378">Hydrolase</keyword>
<sequence>MMTKTPPPEWAPHAAVWIGYPSHPDLWLDDLDEARDEVTAFARAVHADGRGETVLLVAADEEAATDARARAPF</sequence>
<dbReference type="InterPro" id="IPR007466">
    <property type="entry name" value="Peptidyl-Arg-deiminase_porph"/>
</dbReference>